<keyword evidence="2" id="KW-0413">Isomerase</keyword>
<dbReference type="AlphaFoldDB" id="A0A849VIF6"/>
<keyword evidence="3" id="KW-1185">Reference proteome</keyword>
<dbReference type="EMBL" id="JABBPG010000009">
    <property type="protein sequence ID" value="NOU52458.1"/>
    <property type="molecule type" value="Genomic_DNA"/>
</dbReference>
<evidence type="ECO:0000259" key="1">
    <source>
        <dbReference type="Pfam" id="PF13145"/>
    </source>
</evidence>
<evidence type="ECO:0000313" key="3">
    <source>
        <dbReference type="Proteomes" id="UP000586305"/>
    </source>
</evidence>
<proteinExistence type="predicted"/>
<feature type="domain" description="PpiC" evidence="1">
    <location>
        <begin position="243"/>
        <end position="352"/>
    </location>
</feature>
<accession>A0A849VIF6</accession>
<name>A0A849VIF6_9GAMM</name>
<reference evidence="2 3" key="1">
    <citation type="submission" date="2020-04" db="EMBL/GenBank/DDBJ databases">
        <title>Pseudoalteromonas caenipelagi sp. nov., isolated from a tidal flat.</title>
        <authorList>
            <person name="Park S."/>
            <person name="Yoon J.-H."/>
        </authorList>
    </citation>
    <scope>NUCLEOTIDE SEQUENCE [LARGE SCALE GENOMIC DNA]</scope>
    <source>
        <strain evidence="2 3">JBTF-M23</strain>
    </source>
</reference>
<organism evidence="2 3">
    <name type="scientific">Pseudoalteromonas caenipelagi</name>
    <dbReference type="NCBI Taxonomy" id="2726988"/>
    <lineage>
        <taxon>Bacteria</taxon>
        <taxon>Pseudomonadati</taxon>
        <taxon>Pseudomonadota</taxon>
        <taxon>Gammaproteobacteria</taxon>
        <taxon>Alteromonadales</taxon>
        <taxon>Pseudoalteromonadaceae</taxon>
        <taxon>Pseudoalteromonas</taxon>
    </lineage>
</organism>
<dbReference type="SUPFAM" id="SSF54534">
    <property type="entry name" value="FKBP-like"/>
    <property type="match status" value="1"/>
</dbReference>
<comment type="caution">
    <text evidence="2">The sequence shown here is derived from an EMBL/GenBank/DDBJ whole genome shotgun (WGS) entry which is preliminary data.</text>
</comment>
<dbReference type="InterPro" id="IPR000297">
    <property type="entry name" value="PPIase_PpiC"/>
</dbReference>
<dbReference type="Proteomes" id="UP000586305">
    <property type="component" value="Unassembled WGS sequence"/>
</dbReference>
<gene>
    <name evidence="2" type="ORF">HG263_18195</name>
</gene>
<sequence>MPILVLLLASFISLPIFANVTFEKAEVKLVQQILKEKEESITFNQTHSRLLENTFLLEQAKQRNPAILVRQSAVGFSSNFHARRYTLTLLKSQFPLPHIPKLNDKVWQPYSSQWLQTQLPSYPSNNVYTELELMRLAKVDLSHLADGKLTLATLMSEQSMQNRYKLHQGDIELFKSLVAEHRRFNLIMKGLNNKLQAQHLSPNKLINIAKAELLRPTMLTYFGVAHSLHAERSDYLDELQQRITEQAVHGYFAKNKQKFRFIEKVQANAVLFEDKAKAEQFQSYALAHSFDQAVTHFKQVDLFAVDKGLVKRQKNSSWAQQVVFSLQPNQLSKPIRSPQGQWLVAHTKQRFYAYYDKDSETVKYQAKLALTDALAKKAYAELKKHWFEQHNIKL</sequence>
<protein>
    <submittedName>
        <fullName evidence="2">Peptidyl-prolyl cis-trans isomerase</fullName>
    </submittedName>
</protein>
<evidence type="ECO:0000313" key="2">
    <source>
        <dbReference type="EMBL" id="NOU52458.1"/>
    </source>
</evidence>
<dbReference type="RefSeq" id="WP_171627512.1">
    <property type="nucleotide sequence ID" value="NZ_JABBPG010000009.1"/>
</dbReference>
<dbReference type="GO" id="GO:0003755">
    <property type="term" value="F:peptidyl-prolyl cis-trans isomerase activity"/>
    <property type="evidence" value="ECO:0007669"/>
    <property type="project" value="InterPro"/>
</dbReference>
<dbReference type="Pfam" id="PF13145">
    <property type="entry name" value="Rotamase_2"/>
    <property type="match status" value="1"/>
</dbReference>